<evidence type="ECO:0000313" key="6">
    <source>
        <dbReference type="EMBL" id="MFD1671800.1"/>
    </source>
</evidence>
<feature type="domain" description="ABC transporter" evidence="5">
    <location>
        <begin position="3"/>
        <end position="233"/>
    </location>
</feature>
<dbReference type="SUPFAM" id="SSF50331">
    <property type="entry name" value="MOP-like"/>
    <property type="match status" value="1"/>
</dbReference>
<name>A0ABW4J9D7_9LACO</name>
<accession>A0ABW4J9D7</accession>
<dbReference type="InterPro" id="IPR027417">
    <property type="entry name" value="P-loop_NTPase"/>
</dbReference>
<dbReference type="PANTHER" id="PTHR42781">
    <property type="entry name" value="SPERMIDINE/PUTRESCINE IMPORT ATP-BINDING PROTEIN POTA"/>
    <property type="match status" value="1"/>
</dbReference>
<evidence type="ECO:0000256" key="2">
    <source>
        <dbReference type="ARBA" id="ARBA00022741"/>
    </source>
</evidence>
<evidence type="ECO:0000313" key="7">
    <source>
        <dbReference type="Proteomes" id="UP001597267"/>
    </source>
</evidence>
<dbReference type="GO" id="GO:0005524">
    <property type="term" value="F:ATP binding"/>
    <property type="evidence" value="ECO:0007669"/>
    <property type="project" value="UniProtKB-KW"/>
</dbReference>
<organism evidence="6 7">
    <name type="scientific">Agrilactobacillus yilanensis</name>
    <dbReference type="NCBI Taxonomy" id="2485997"/>
    <lineage>
        <taxon>Bacteria</taxon>
        <taxon>Bacillati</taxon>
        <taxon>Bacillota</taxon>
        <taxon>Bacilli</taxon>
        <taxon>Lactobacillales</taxon>
        <taxon>Lactobacillaceae</taxon>
        <taxon>Agrilactobacillus</taxon>
    </lineage>
</organism>
<dbReference type="EMBL" id="JBHTOP010000022">
    <property type="protein sequence ID" value="MFD1671800.1"/>
    <property type="molecule type" value="Genomic_DNA"/>
</dbReference>
<evidence type="ECO:0000259" key="5">
    <source>
        <dbReference type="PROSITE" id="PS50893"/>
    </source>
</evidence>
<dbReference type="Pfam" id="PF08402">
    <property type="entry name" value="TOBE_2"/>
    <property type="match status" value="1"/>
</dbReference>
<dbReference type="SUPFAM" id="SSF52540">
    <property type="entry name" value="P-loop containing nucleoside triphosphate hydrolases"/>
    <property type="match status" value="1"/>
</dbReference>
<sequence length="312" mass="35080">MFLEVKDLTKVYQQKNVLHQLSFGVETGEMLVVLGPSGCGKSTLLSCLNGFTQVTSGTVRLLGQEITKAMPEDRDITTVFQSYSLFPHMNVLQNLMYGLKFQKIGKKAAKAKAIKMLQLLQMTEYQTARIQDLSGGQQQRIALGRSLIVAPKLLLLDEPFSNLDEKLRLSMRLELRRLQKELGITMVFVTHDQQEAFAIADRILVMDAGKIQQIATGAELYNQPKNKFVLTFIGEANQLANTAYVRPECIDLRLDTNGQGQIIQKIFQGATINYQVKLPTQTFWITRLNRGAAFEVGDLVTLTYQVQQMEGK</sequence>
<dbReference type="InterPro" id="IPR050093">
    <property type="entry name" value="ABC_SmlMolc_Importer"/>
</dbReference>
<proteinExistence type="predicted"/>
<dbReference type="InterPro" id="IPR017871">
    <property type="entry name" value="ABC_transporter-like_CS"/>
</dbReference>
<dbReference type="InterPro" id="IPR008995">
    <property type="entry name" value="Mo/tungstate-bd_C_term_dom"/>
</dbReference>
<dbReference type="InterPro" id="IPR013611">
    <property type="entry name" value="Transp-assoc_OB_typ2"/>
</dbReference>
<reference evidence="7" key="1">
    <citation type="journal article" date="2019" name="Int. J. Syst. Evol. Microbiol.">
        <title>The Global Catalogue of Microorganisms (GCM) 10K type strain sequencing project: providing services to taxonomists for standard genome sequencing and annotation.</title>
        <authorList>
            <consortium name="The Broad Institute Genomics Platform"/>
            <consortium name="The Broad Institute Genome Sequencing Center for Infectious Disease"/>
            <person name="Wu L."/>
            <person name="Ma J."/>
        </authorList>
    </citation>
    <scope>NUCLEOTIDE SEQUENCE [LARGE SCALE GENOMIC DNA]</scope>
    <source>
        <strain evidence="7">CCM 8896</strain>
    </source>
</reference>
<keyword evidence="4" id="KW-1278">Translocase</keyword>
<gene>
    <name evidence="6" type="ORF">ACFQ5M_06830</name>
</gene>
<evidence type="ECO:0000256" key="1">
    <source>
        <dbReference type="ARBA" id="ARBA00022448"/>
    </source>
</evidence>
<dbReference type="SMART" id="SM00382">
    <property type="entry name" value="AAA"/>
    <property type="match status" value="1"/>
</dbReference>
<keyword evidence="1" id="KW-0813">Transport</keyword>
<keyword evidence="2" id="KW-0547">Nucleotide-binding</keyword>
<dbReference type="Gene3D" id="3.40.50.300">
    <property type="entry name" value="P-loop containing nucleotide triphosphate hydrolases"/>
    <property type="match status" value="1"/>
</dbReference>
<protein>
    <submittedName>
        <fullName evidence="6">ABC transporter ATP-binding protein</fullName>
    </submittedName>
</protein>
<keyword evidence="7" id="KW-1185">Reference proteome</keyword>
<dbReference type="Proteomes" id="UP001597267">
    <property type="component" value="Unassembled WGS sequence"/>
</dbReference>
<comment type="caution">
    <text evidence="6">The sequence shown here is derived from an EMBL/GenBank/DDBJ whole genome shotgun (WGS) entry which is preliminary data.</text>
</comment>
<evidence type="ECO:0000256" key="4">
    <source>
        <dbReference type="ARBA" id="ARBA00022967"/>
    </source>
</evidence>
<dbReference type="Pfam" id="PF00005">
    <property type="entry name" value="ABC_tran"/>
    <property type="match status" value="1"/>
</dbReference>
<dbReference type="RefSeq" id="WP_125713877.1">
    <property type="nucleotide sequence ID" value="NZ_JBHTOP010000022.1"/>
</dbReference>
<dbReference type="PANTHER" id="PTHR42781:SF4">
    <property type="entry name" value="SPERMIDINE_PUTRESCINE IMPORT ATP-BINDING PROTEIN POTA"/>
    <property type="match status" value="1"/>
</dbReference>
<evidence type="ECO:0000256" key="3">
    <source>
        <dbReference type="ARBA" id="ARBA00022840"/>
    </source>
</evidence>
<dbReference type="PROSITE" id="PS50893">
    <property type="entry name" value="ABC_TRANSPORTER_2"/>
    <property type="match status" value="1"/>
</dbReference>
<dbReference type="PROSITE" id="PS00211">
    <property type="entry name" value="ABC_TRANSPORTER_1"/>
    <property type="match status" value="1"/>
</dbReference>
<dbReference type="InterPro" id="IPR003593">
    <property type="entry name" value="AAA+_ATPase"/>
</dbReference>
<keyword evidence="3 6" id="KW-0067">ATP-binding</keyword>
<dbReference type="InterPro" id="IPR003439">
    <property type="entry name" value="ABC_transporter-like_ATP-bd"/>
</dbReference>